<keyword evidence="2" id="KW-1185">Reference proteome</keyword>
<organism evidence="1 2">
    <name type="scientific">Cymbomonas tetramitiformis</name>
    <dbReference type="NCBI Taxonomy" id="36881"/>
    <lineage>
        <taxon>Eukaryota</taxon>
        <taxon>Viridiplantae</taxon>
        <taxon>Chlorophyta</taxon>
        <taxon>Pyramimonadophyceae</taxon>
        <taxon>Pyramimonadales</taxon>
        <taxon>Pyramimonadaceae</taxon>
        <taxon>Cymbomonas</taxon>
    </lineage>
</organism>
<dbReference type="EMBL" id="LGRX02000332">
    <property type="protein sequence ID" value="KAK3288889.1"/>
    <property type="molecule type" value="Genomic_DNA"/>
</dbReference>
<proteinExistence type="predicted"/>
<protein>
    <submittedName>
        <fullName evidence="1">Uncharacterized protein</fullName>
    </submittedName>
</protein>
<dbReference type="AlphaFoldDB" id="A0AAE0LLA6"/>
<accession>A0AAE0LLA6</accession>
<evidence type="ECO:0000313" key="1">
    <source>
        <dbReference type="EMBL" id="KAK3288889.1"/>
    </source>
</evidence>
<dbReference type="Proteomes" id="UP001190700">
    <property type="component" value="Unassembled WGS sequence"/>
</dbReference>
<sequence length="73" mass="8238">MEDPPLSVILTNVKQSAVRLSRFKHGATTSATEWREELLVALRRVPTWVGTLSHARREQVLPVLINTQTNAFV</sequence>
<gene>
    <name evidence="1" type="ORF">CYMTET_3643</name>
</gene>
<evidence type="ECO:0000313" key="2">
    <source>
        <dbReference type="Proteomes" id="UP001190700"/>
    </source>
</evidence>
<comment type="caution">
    <text evidence="1">The sequence shown here is derived from an EMBL/GenBank/DDBJ whole genome shotgun (WGS) entry which is preliminary data.</text>
</comment>
<name>A0AAE0LLA6_9CHLO</name>
<reference evidence="1 2" key="1">
    <citation type="journal article" date="2015" name="Genome Biol. Evol.">
        <title>Comparative Genomics of a Bacterivorous Green Alga Reveals Evolutionary Causalities and Consequences of Phago-Mixotrophic Mode of Nutrition.</title>
        <authorList>
            <person name="Burns J.A."/>
            <person name="Paasch A."/>
            <person name="Narechania A."/>
            <person name="Kim E."/>
        </authorList>
    </citation>
    <scope>NUCLEOTIDE SEQUENCE [LARGE SCALE GENOMIC DNA]</scope>
    <source>
        <strain evidence="1 2">PLY_AMNH</strain>
    </source>
</reference>